<keyword evidence="2" id="KW-0479">Metal-binding</keyword>
<dbReference type="InterPro" id="IPR001441">
    <property type="entry name" value="UPP_synth-like"/>
</dbReference>
<feature type="binding site" evidence="2">
    <location>
        <position position="48"/>
    </location>
    <ligand>
        <name>Mg(2+)</name>
        <dbReference type="ChEBI" id="CHEBI:18420"/>
    </ligand>
</feature>
<dbReference type="PANTHER" id="PTHR10291">
    <property type="entry name" value="DEHYDRODOLICHYL DIPHOSPHATE SYNTHASE FAMILY MEMBER"/>
    <property type="match status" value="1"/>
</dbReference>
<feature type="binding site" evidence="2">
    <location>
        <begin position="93"/>
        <end position="95"/>
    </location>
    <ligand>
        <name>substrate</name>
    </ligand>
</feature>
<feature type="binding site" evidence="2">
    <location>
        <begin position="222"/>
        <end position="224"/>
    </location>
    <ligand>
        <name>substrate</name>
    </ligand>
</feature>
<dbReference type="EMBL" id="DSVQ01000012">
    <property type="protein sequence ID" value="HGT38861.1"/>
    <property type="molecule type" value="Genomic_DNA"/>
</dbReference>
<feature type="binding site" evidence="2">
    <location>
        <position position="53"/>
    </location>
    <ligand>
        <name>substrate</name>
    </ligand>
</feature>
<comment type="subunit">
    <text evidence="2">Homodimer.</text>
</comment>
<dbReference type="InterPro" id="IPR018520">
    <property type="entry name" value="UPP_synth-like_CS"/>
</dbReference>
<name>A0A7C4QHF0_9PLAN</name>
<dbReference type="HAMAP" id="MF_01139">
    <property type="entry name" value="ISPT"/>
    <property type="match status" value="1"/>
</dbReference>
<feature type="active site" description="Proton acceptor" evidence="2">
    <location>
        <position position="96"/>
    </location>
</feature>
<evidence type="ECO:0000256" key="2">
    <source>
        <dbReference type="HAMAP-Rule" id="MF_01139"/>
    </source>
</evidence>
<dbReference type="InterPro" id="IPR036424">
    <property type="entry name" value="UPP_synth-like_sf"/>
</dbReference>
<evidence type="ECO:0000256" key="3">
    <source>
        <dbReference type="SAM" id="MobiDB-lite"/>
    </source>
</evidence>
<proteinExistence type="inferred from homology"/>
<dbReference type="FunFam" id="3.40.1180.10:FF:000001">
    <property type="entry name" value="(2E,6E)-farnesyl-diphosphate-specific ditrans,polycis-undecaprenyl-diphosphate synthase"/>
    <property type="match status" value="1"/>
</dbReference>
<comment type="function">
    <text evidence="2">Catalyzes the condensation of isopentenyl diphosphate (IPP) with allylic pyrophosphates generating different type of terpenoids.</text>
</comment>
<feature type="binding site" evidence="2">
    <location>
        <position position="235"/>
    </location>
    <ligand>
        <name>Mg(2+)</name>
        <dbReference type="ChEBI" id="CHEBI:18420"/>
    </ligand>
</feature>
<feature type="binding site" evidence="2">
    <location>
        <position position="99"/>
    </location>
    <ligand>
        <name>substrate</name>
    </ligand>
</feature>
<evidence type="ECO:0000313" key="4">
    <source>
        <dbReference type="EMBL" id="HGT38861.1"/>
    </source>
</evidence>
<dbReference type="NCBIfam" id="NF011405">
    <property type="entry name" value="PRK14830.1"/>
    <property type="match status" value="1"/>
</dbReference>
<dbReference type="AlphaFoldDB" id="A0A7C4QHF0"/>
<feature type="binding site" evidence="2">
    <location>
        <position position="61"/>
    </location>
    <ligand>
        <name>substrate</name>
    </ligand>
</feature>
<gene>
    <name evidence="4" type="ORF">ENS64_06295</name>
</gene>
<sequence>MSVVSSRSDGGPRGAFCPAPDEPYTDADLTSWGLSRGALPRHIAAIMDGNGRWAQARNLPRIEGHRRGVQTVRTIVEECSRLGLEQLTLYCFSSENWKRPEAEQRLLMQLLEQYLIEERQEILRQNLRFAVIGRRGGLGDAVNREIDRTTALASANTGMRLCLAVNYGSRGELVDAMRALAGDVLAGRLAPDDIDETAIANRLYTTGMPDPDLLIRTAGELRLSNYLLWQISYAEIWVTPRCWPEFTRDDLRQALRDYAARHRRFGGLG</sequence>
<comment type="caution">
    <text evidence="4">The sequence shown here is derived from an EMBL/GenBank/DDBJ whole genome shotgun (WGS) entry which is preliminary data.</text>
</comment>
<dbReference type="EC" id="2.5.1.-" evidence="2"/>
<feature type="binding site" evidence="2">
    <location>
        <position position="97"/>
    </location>
    <ligand>
        <name>substrate</name>
    </ligand>
</feature>
<comment type="cofactor">
    <cofactor evidence="2">
        <name>Mg(2+)</name>
        <dbReference type="ChEBI" id="CHEBI:18420"/>
    </cofactor>
    <text evidence="2">Binds 2 magnesium ions per subunit.</text>
</comment>
<dbReference type="GO" id="GO:0016094">
    <property type="term" value="P:polyprenol biosynthetic process"/>
    <property type="evidence" value="ECO:0007669"/>
    <property type="project" value="TreeGrafter"/>
</dbReference>
<dbReference type="SUPFAM" id="SSF64005">
    <property type="entry name" value="Undecaprenyl diphosphate synthase"/>
    <property type="match status" value="1"/>
</dbReference>
<feature type="active site" evidence="2">
    <location>
        <position position="48"/>
    </location>
</feature>
<dbReference type="GO" id="GO:0000287">
    <property type="term" value="F:magnesium ion binding"/>
    <property type="evidence" value="ECO:0007669"/>
    <property type="project" value="UniProtKB-UniRule"/>
</dbReference>
<feature type="binding site" evidence="2">
    <location>
        <begin position="49"/>
        <end position="52"/>
    </location>
    <ligand>
        <name>substrate</name>
    </ligand>
</feature>
<evidence type="ECO:0000256" key="1">
    <source>
        <dbReference type="ARBA" id="ARBA00022679"/>
    </source>
</evidence>
<dbReference type="PANTHER" id="PTHR10291:SF0">
    <property type="entry name" value="DEHYDRODOLICHYL DIPHOSPHATE SYNTHASE 2"/>
    <property type="match status" value="1"/>
</dbReference>
<dbReference type="Gene3D" id="3.40.1180.10">
    <property type="entry name" value="Decaprenyl diphosphate synthase-like"/>
    <property type="match status" value="1"/>
</dbReference>
<feature type="binding site" evidence="2">
    <location>
        <position position="65"/>
    </location>
    <ligand>
        <name>substrate</name>
    </ligand>
</feature>
<dbReference type="NCBIfam" id="TIGR00055">
    <property type="entry name" value="uppS"/>
    <property type="match status" value="1"/>
</dbReference>
<dbReference type="Pfam" id="PF01255">
    <property type="entry name" value="Prenyltransf"/>
    <property type="match status" value="1"/>
</dbReference>
<feature type="region of interest" description="Disordered" evidence="3">
    <location>
        <begin position="1"/>
        <end position="22"/>
    </location>
</feature>
<keyword evidence="2" id="KW-0460">Magnesium</keyword>
<feature type="binding site" evidence="2">
    <location>
        <position position="216"/>
    </location>
    <ligand>
        <name>substrate</name>
    </ligand>
</feature>
<dbReference type="GO" id="GO:0045547">
    <property type="term" value="F:ditrans,polycis-polyprenyl diphosphate synthase [(2E,6E)-farnesyl diphosphate specific] activity"/>
    <property type="evidence" value="ECO:0007669"/>
    <property type="project" value="TreeGrafter"/>
</dbReference>
<protein>
    <recommendedName>
        <fullName evidence="2">Isoprenyl transferase</fullName>
        <ecNumber evidence="2">2.5.1.-</ecNumber>
    </recommendedName>
</protein>
<organism evidence="4">
    <name type="scientific">Schlesneria paludicola</name>
    <dbReference type="NCBI Taxonomy" id="360056"/>
    <lineage>
        <taxon>Bacteria</taxon>
        <taxon>Pseudomonadati</taxon>
        <taxon>Planctomycetota</taxon>
        <taxon>Planctomycetia</taxon>
        <taxon>Planctomycetales</taxon>
        <taxon>Planctomycetaceae</taxon>
        <taxon>Schlesneria</taxon>
    </lineage>
</organism>
<dbReference type="PROSITE" id="PS01066">
    <property type="entry name" value="UPP_SYNTHASE"/>
    <property type="match status" value="1"/>
</dbReference>
<dbReference type="CDD" id="cd00475">
    <property type="entry name" value="Cis_IPPS"/>
    <property type="match status" value="1"/>
</dbReference>
<comment type="similarity">
    <text evidence="2">Belongs to the UPP synthase family.</text>
</comment>
<accession>A0A7C4QHF0</accession>
<reference evidence="4" key="1">
    <citation type="journal article" date="2020" name="mSystems">
        <title>Genome- and Community-Level Interaction Insights into Carbon Utilization and Element Cycling Functions of Hydrothermarchaeota in Hydrothermal Sediment.</title>
        <authorList>
            <person name="Zhou Z."/>
            <person name="Liu Y."/>
            <person name="Xu W."/>
            <person name="Pan J."/>
            <person name="Luo Z.H."/>
            <person name="Li M."/>
        </authorList>
    </citation>
    <scope>NUCLEOTIDE SEQUENCE [LARGE SCALE GENOMIC DNA]</scope>
    <source>
        <strain evidence="4">SpSt-508</strain>
    </source>
</reference>
<keyword evidence="1 2" id="KW-0808">Transferase</keyword>